<sequence>MYNFEKSIIMDIPKEFLRKE</sequence>
<comment type="caution">
    <text evidence="1">The sequence shown here is derived from an EMBL/GenBank/DDBJ whole genome shotgun (WGS) entry which is preliminary data.</text>
</comment>
<organism evidence="1">
    <name type="scientific">termite gut metagenome</name>
    <dbReference type="NCBI Taxonomy" id="433724"/>
    <lineage>
        <taxon>unclassified sequences</taxon>
        <taxon>metagenomes</taxon>
        <taxon>organismal metagenomes</taxon>
    </lineage>
</organism>
<dbReference type="AlphaFoldDB" id="A0A5J4PD04"/>
<protein>
    <submittedName>
        <fullName evidence="1">Uncharacterized protein</fullName>
    </submittedName>
</protein>
<name>A0A5J4PD04_9ZZZZ</name>
<proteinExistence type="predicted"/>
<reference evidence="1" key="1">
    <citation type="submission" date="2019-03" db="EMBL/GenBank/DDBJ databases">
        <title>Single cell metagenomics reveals metabolic interactions within the superorganism composed of flagellate Streblomastix strix and complex community of Bacteroidetes bacteria on its surface.</title>
        <authorList>
            <person name="Treitli S.C."/>
            <person name="Kolisko M."/>
            <person name="Husnik F."/>
            <person name="Keeling P."/>
            <person name="Hampl V."/>
        </authorList>
    </citation>
    <scope>NUCLEOTIDE SEQUENCE</scope>
    <source>
        <strain evidence="1">STM</strain>
    </source>
</reference>
<dbReference type="EMBL" id="SNRY01009814">
    <property type="protein sequence ID" value="KAA6306561.1"/>
    <property type="molecule type" value="Genomic_DNA"/>
</dbReference>
<accession>A0A5J4PD04</accession>
<evidence type="ECO:0000313" key="1">
    <source>
        <dbReference type="EMBL" id="KAA6306561.1"/>
    </source>
</evidence>
<feature type="non-terminal residue" evidence="1">
    <location>
        <position position="20"/>
    </location>
</feature>
<gene>
    <name evidence="1" type="ORF">EZS27_041777</name>
</gene>